<evidence type="ECO:0000313" key="1">
    <source>
        <dbReference type="EMBL" id="ATD67728.1"/>
    </source>
</evidence>
<organism evidence="1 2">
    <name type="scientific">Luteimonas chenhongjianii</name>
    <dbReference type="NCBI Taxonomy" id="2006110"/>
    <lineage>
        <taxon>Bacteria</taxon>
        <taxon>Pseudomonadati</taxon>
        <taxon>Pseudomonadota</taxon>
        <taxon>Gammaproteobacteria</taxon>
        <taxon>Lysobacterales</taxon>
        <taxon>Lysobacteraceae</taxon>
        <taxon>Luteimonas</taxon>
    </lineage>
</organism>
<dbReference type="Proteomes" id="UP000218968">
    <property type="component" value="Chromosome"/>
</dbReference>
<accession>A0A290XFD4</accession>
<sequence length="472" mass="50826">MNTPRNVDPHVAIAINRFGLGAAAGAALPADPRRWLLRQLDTYEALPPAWAATPGTLQSLRAQAQLQALGGEGNEAAARTAEHKRVRDRIREGHAVDVRARFASALDTSTPFIERLVHFWANHFAVSVEKPAVEALAGAFERDAIRPHVLGRFEDLLVAAERHPAMLLYLDQPQSAGPDSLAARRAARRDGRARGLNENLAREILELHTLGVRGGYDQDDVTELARALTGWSVVTAGAAGQAGAAPTWPDAPGFVFRAVLHEPGSRRVLGRDYPQADEGQALAILHDLATSEATARYLAGKLARHFVSDTPPRALVDRLVGAFLRSGGQLTDVYRALVESPEAWAPAPAPAKFKTPWDWLLSAMRGTGLAERSALQPDRLLVQLGQPVWRPGSPAGFEDTAAAWAAPDALMRRVEMAQRLARHAGADVDARALGPVLLPGVLSQATADEVARAESPTSALALLLMSPEFMRR</sequence>
<dbReference type="KEGG" id="lum:CNR27_10040"/>
<reference evidence="2" key="1">
    <citation type="submission" date="2017-09" db="EMBL/GenBank/DDBJ databases">
        <title>Luteimonas liuhanmingii sp.nov., isolated from the intestinal contents of Tibetan Plateau Pika in Yushu, Qinghai Province, China.</title>
        <authorList>
            <person name="Gui Z."/>
        </authorList>
    </citation>
    <scope>NUCLEOTIDE SEQUENCE [LARGE SCALE GENOMIC DNA]</scope>
    <source>
        <strain evidence="2">100111</strain>
    </source>
</reference>
<dbReference type="AlphaFoldDB" id="A0A290XFD4"/>
<dbReference type="OrthoDB" id="9772295at2"/>
<protein>
    <recommendedName>
        <fullName evidence="3">DUF1800 domain-containing protein</fullName>
    </recommendedName>
</protein>
<keyword evidence="2" id="KW-1185">Reference proteome</keyword>
<dbReference type="Pfam" id="PF08811">
    <property type="entry name" value="DUF1800"/>
    <property type="match status" value="1"/>
</dbReference>
<dbReference type="EMBL" id="CP023406">
    <property type="protein sequence ID" value="ATD67728.1"/>
    <property type="molecule type" value="Genomic_DNA"/>
</dbReference>
<evidence type="ECO:0008006" key="3">
    <source>
        <dbReference type="Google" id="ProtNLM"/>
    </source>
</evidence>
<dbReference type="RefSeq" id="WP_096298426.1">
    <property type="nucleotide sequence ID" value="NZ_CP023406.1"/>
</dbReference>
<evidence type="ECO:0000313" key="2">
    <source>
        <dbReference type="Proteomes" id="UP000218968"/>
    </source>
</evidence>
<proteinExistence type="predicted"/>
<gene>
    <name evidence="1" type="ORF">CNR27_10040</name>
</gene>
<name>A0A290XFD4_9GAMM</name>
<dbReference type="InterPro" id="IPR014917">
    <property type="entry name" value="DUF1800"/>
</dbReference>